<organism evidence="2 3">
    <name type="scientific">Coprinellus micaceus</name>
    <name type="common">Glistening ink-cap mushroom</name>
    <name type="synonym">Coprinus micaceus</name>
    <dbReference type="NCBI Taxonomy" id="71717"/>
    <lineage>
        <taxon>Eukaryota</taxon>
        <taxon>Fungi</taxon>
        <taxon>Dikarya</taxon>
        <taxon>Basidiomycota</taxon>
        <taxon>Agaricomycotina</taxon>
        <taxon>Agaricomycetes</taxon>
        <taxon>Agaricomycetidae</taxon>
        <taxon>Agaricales</taxon>
        <taxon>Agaricineae</taxon>
        <taxon>Psathyrellaceae</taxon>
        <taxon>Coprinellus</taxon>
    </lineage>
</organism>
<proteinExistence type="predicted"/>
<evidence type="ECO:0000256" key="1">
    <source>
        <dbReference type="SAM" id="MobiDB-lite"/>
    </source>
</evidence>
<feature type="region of interest" description="Disordered" evidence="1">
    <location>
        <begin position="197"/>
        <end position="221"/>
    </location>
</feature>
<comment type="caution">
    <text evidence="2">The sequence shown here is derived from an EMBL/GenBank/DDBJ whole genome shotgun (WGS) entry which is preliminary data.</text>
</comment>
<feature type="compositionally biased region" description="Basic and acidic residues" evidence="1">
    <location>
        <begin position="201"/>
        <end position="214"/>
    </location>
</feature>
<dbReference type="EMBL" id="QPFP01000014">
    <property type="protein sequence ID" value="TEB32668.1"/>
    <property type="molecule type" value="Genomic_DNA"/>
</dbReference>
<sequence length="320" mass="34940">MQLGNPVGIPLFANPVASPVMAPDPKSGWESADGHKRKERVRQEITIPHFVSTFGNVEYKRRVRGSFTAVLSTLNAPNYKLQPGRLHQVGRAGKSVAPSLLSGVLPSPAVHSRPRPAIAEIPVMGREGNQACTNILHAKCYGNPGYRAVTGLPNCIIRLQETQTATQRSEKPGRPRHTFNAGQSRSVVAPCPTVCGSAGESMKRRNRGAEETKRGQVATGKPSLEASIIMQSLSIASRKEGPKNRCTRFLARATVSATAIVIDAFLHGGSSYRGIMQDPIRAIYKIFYSTQLLLLQSHSHVLVHHHRTQNRPDRNNELSN</sequence>
<protein>
    <submittedName>
        <fullName evidence="2">Uncharacterized protein</fullName>
    </submittedName>
</protein>
<keyword evidence="3" id="KW-1185">Reference proteome</keyword>
<dbReference type="Proteomes" id="UP000298030">
    <property type="component" value="Unassembled WGS sequence"/>
</dbReference>
<dbReference type="AlphaFoldDB" id="A0A4Y7TFG0"/>
<evidence type="ECO:0000313" key="3">
    <source>
        <dbReference type="Proteomes" id="UP000298030"/>
    </source>
</evidence>
<name>A0A4Y7TFG0_COPMI</name>
<gene>
    <name evidence="2" type="ORF">FA13DRAFT_1708705</name>
</gene>
<accession>A0A4Y7TFG0</accession>
<reference evidence="2 3" key="1">
    <citation type="journal article" date="2019" name="Nat. Ecol. Evol.">
        <title>Megaphylogeny resolves global patterns of mushroom evolution.</title>
        <authorList>
            <person name="Varga T."/>
            <person name="Krizsan K."/>
            <person name="Foldi C."/>
            <person name="Dima B."/>
            <person name="Sanchez-Garcia M."/>
            <person name="Sanchez-Ramirez S."/>
            <person name="Szollosi G.J."/>
            <person name="Szarkandi J.G."/>
            <person name="Papp V."/>
            <person name="Albert L."/>
            <person name="Andreopoulos W."/>
            <person name="Angelini C."/>
            <person name="Antonin V."/>
            <person name="Barry K.W."/>
            <person name="Bougher N.L."/>
            <person name="Buchanan P."/>
            <person name="Buyck B."/>
            <person name="Bense V."/>
            <person name="Catcheside P."/>
            <person name="Chovatia M."/>
            <person name="Cooper J."/>
            <person name="Damon W."/>
            <person name="Desjardin D."/>
            <person name="Finy P."/>
            <person name="Geml J."/>
            <person name="Haridas S."/>
            <person name="Hughes K."/>
            <person name="Justo A."/>
            <person name="Karasinski D."/>
            <person name="Kautmanova I."/>
            <person name="Kiss B."/>
            <person name="Kocsube S."/>
            <person name="Kotiranta H."/>
            <person name="LaButti K.M."/>
            <person name="Lechner B.E."/>
            <person name="Liimatainen K."/>
            <person name="Lipzen A."/>
            <person name="Lukacs Z."/>
            <person name="Mihaltcheva S."/>
            <person name="Morgado L.N."/>
            <person name="Niskanen T."/>
            <person name="Noordeloos M.E."/>
            <person name="Ohm R.A."/>
            <person name="Ortiz-Santana B."/>
            <person name="Ovrebo C."/>
            <person name="Racz N."/>
            <person name="Riley R."/>
            <person name="Savchenko A."/>
            <person name="Shiryaev A."/>
            <person name="Soop K."/>
            <person name="Spirin V."/>
            <person name="Szebenyi C."/>
            <person name="Tomsovsky M."/>
            <person name="Tulloss R.E."/>
            <person name="Uehling J."/>
            <person name="Grigoriev I.V."/>
            <person name="Vagvolgyi C."/>
            <person name="Papp T."/>
            <person name="Martin F.M."/>
            <person name="Miettinen O."/>
            <person name="Hibbett D.S."/>
            <person name="Nagy L.G."/>
        </authorList>
    </citation>
    <scope>NUCLEOTIDE SEQUENCE [LARGE SCALE GENOMIC DNA]</scope>
    <source>
        <strain evidence="2 3">FP101781</strain>
    </source>
</reference>
<evidence type="ECO:0000313" key="2">
    <source>
        <dbReference type="EMBL" id="TEB32668.1"/>
    </source>
</evidence>